<evidence type="ECO:0000313" key="1">
    <source>
        <dbReference type="EMBL" id="MBK4725700.1"/>
    </source>
</evidence>
<name>A0ACC5RMJ0_ENTAG</name>
<sequence>MTTDKDDKKAADAPLLLDRQLCFAIYSANLALHKIYRQLLAPLDITYPQYLVMMVLWERDDVTVSEIGERLFLDSATLTPLLKRLETAGLLHRLRSRKDERQVVVTLTDKGNALRLQARAIPESVICATSCEMEKLQSLKGELEMLRNNLNS</sequence>
<protein>
    <submittedName>
        <fullName evidence="1">MarR family transcriptional regulator</fullName>
    </submittedName>
</protein>
<gene>
    <name evidence="1" type="ORF">JJL49_10715</name>
</gene>
<reference evidence="1" key="1">
    <citation type="submission" date="2021-01" db="EMBL/GenBank/DDBJ databases">
        <title>Draft genome of Pantoea agglomerans Eh 335.</title>
        <authorList>
            <person name="Emsley S.A."/>
            <person name="Oline D.K."/>
            <person name="Saw J.H."/>
            <person name="Ushijima B."/>
            <person name="Videau P."/>
            <person name="Koyack M.J."/>
        </authorList>
    </citation>
    <scope>NUCLEOTIDE SEQUENCE</scope>
    <source>
        <strain evidence="1">Eh 335</strain>
    </source>
</reference>
<evidence type="ECO:0000313" key="2">
    <source>
        <dbReference type="Proteomes" id="UP000633731"/>
    </source>
</evidence>
<dbReference type="EMBL" id="JAEOXF010000005">
    <property type="protein sequence ID" value="MBK4725700.1"/>
    <property type="molecule type" value="Genomic_DNA"/>
</dbReference>
<accession>A0ACC5RMJ0</accession>
<proteinExistence type="predicted"/>
<organism evidence="1 2">
    <name type="scientific">Enterobacter agglomerans</name>
    <name type="common">Erwinia herbicola</name>
    <name type="synonym">Pantoea agglomerans</name>
    <dbReference type="NCBI Taxonomy" id="549"/>
    <lineage>
        <taxon>Bacteria</taxon>
        <taxon>Pseudomonadati</taxon>
        <taxon>Pseudomonadota</taxon>
        <taxon>Gammaproteobacteria</taxon>
        <taxon>Enterobacterales</taxon>
        <taxon>Erwiniaceae</taxon>
        <taxon>Pantoea</taxon>
        <taxon>Pantoea agglomerans group</taxon>
    </lineage>
</organism>
<dbReference type="Proteomes" id="UP000633731">
    <property type="component" value="Unassembled WGS sequence"/>
</dbReference>
<comment type="caution">
    <text evidence="1">The sequence shown here is derived from an EMBL/GenBank/DDBJ whole genome shotgun (WGS) entry which is preliminary data.</text>
</comment>
<keyword evidence="2" id="KW-1185">Reference proteome</keyword>